<name>H3A7F6_LATCH</name>
<reference evidence="1" key="2">
    <citation type="submission" date="2025-08" db="UniProtKB">
        <authorList>
            <consortium name="Ensembl"/>
        </authorList>
    </citation>
    <scope>IDENTIFICATION</scope>
</reference>
<dbReference type="EMBL" id="AFYH01233348">
    <property type="status" value="NOT_ANNOTATED_CDS"/>
    <property type="molecule type" value="Genomic_DNA"/>
</dbReference>
<protein>
    <recommendedName>
        <fullName evidence="3">L1 transposable element RRM domain-containing protein</fullName>
    </recommendedName>
</protein>
<dbReference type="Gene3D" id="3.30.70.1820">
    <property type="entry name" value="L1 transposable element, RRM domain"/>
    <property type="match status" value="1"/>
</dbReference>
<reference evidence="2" key="1">
    <citation type="submission" date="2011-08" db="EMBL/GenBank/DDBJ databases">
        <title>The draft genome of Latimeria chalumnae.</title>
        <authorList>
            <person name="Di Palma F."/>
            <person name="Alfoldi J."/>
            <person name="Johnson J."/>
            <person name="Berlin A."/>
            <person name="Gnerre S."/>
            <person name="Jaffe D."/>
            <person name="MacCallum I."/>
            <person name="Young S."/>
            <person name="Walker B.J."/>
            <person name="Lander E."/>
            <person name="Lindblad-Toh K."/>
        </authorList>
    </citation>
    <scope>NUCLEOTIDE SEQUENCE [LARGE SCALE GENOMIC DNA]</scope>
    <source>
        <strain evidence="2">Wild caught</strain>
    </source>
</reference>
<dbReference type="HOGENOM" id="CLU_062834_2_1_1"/>
<dbReference type="Proteomes" id="UP000008672">
    <property type="component" value="Unassembled WGS sequence"/>
</dbReference>
<organism evidence="1 2">
    <name type="scientific">Latimeria chalumnae</name>
    <name type="common">Coelacanth</name>
    <dbReference type="NCBI Taxonomy" id="7897"/>
    <lineage>
        <taxon>Eukaryota</taxon>
        <taxon>Metazoa</taxon>
        <taxon>Chordata</taxon>
        <taxon>Craniata</taxon>
        <taxon>Vertebrata</taxon>
        <taxon>Euteleostomi</taxon>
        <taxon>Coelacanthiformes</taxon>
        <taxon>Coelacanthidae</taxon>
        <taxon>Latimeria</taxon>
    </lineage>
</organism>
<accession>H3A7F6</accession>
<evidence type="ECO:0008006" key="3">
    <source>
        <dbReference type="Google" id="ProtNLM"/>
    </source>
</evidence>
<dbReference type="AlphaFoldDB" id="H3A7F6"/>
<sequence>DLRSTVQTLQNCTNELTKQTTVLEQRMPDMEDQCKSWDEEVSLLQQNLTTALNKIDDLENRSQRNNLRILGFPEGEEKGNPMAFLRKTIPELLNLPEDIRIDIERAHGPLAPKPAPNRRPRPFIIKFLHFPIKKQIFCIARAMGNLQWQGNKISCFPNLSRELQNKQQKFTPTRNALYGLLYPSTLKISLSDQTHTFTDPNAALEFALSLPTQKSYLPPRG</sequence>
<reference evidence="1" key="3">
    <citation type="submission" date="2025-09" db="UniProtKB">
        <authorList>
            <consortium name="Ensembl"/>
        </authorList>
    </citation>
    <scope>IDENTIFICATION</scope>
</reference>
<dbReference type="InParanoid" id="H3A7F6"/>
<evidence type="ECO:0000313" key="1">
    <source>
        <dbReference type="Ensembl" id="ENSLACP00000005577.1"/>
    </source>
</evidence>
<proteinExistence type="predicted"/>
<dbReference type="Ensembl" id="ENSLACT00000005626.1">
    <property type="protein sequence ID" value="ENSLACP00000005577.1"/>
    <property type="gene ID" value="ENSLACG00000004957.1"/>
</dbReference>
<dbReference type="PANTHER" id="PTHR11505">
    <property type="entry name" value="L1 TRANSPOSABLE ELEMENT-RELATED"/>
    <property type="match status" value="1"/>
</dbReference>
<dbReference type="GeneTree" id="ENSGT01140000284336"/>
<keyword evidence="2" id="KW-1185">Reference proteome</keyword>
<evidence type="ECO:0000313" key="2">
    <source>
        <dbReference type="Proteomes" id="UP000008672"/>
    </source>
</evidence>
<dbReference type="InterPro" id="IPR004244">
    <property type="entry name" value="Transposase_22"/>
</dbReference>